<dbReference type="GO" id="GO:0005737">
    <property type="term" value="C:cytoplasm"/>
    <property type="evidence" value="ECO:0007669"/>
    <property type="project" value="UniProtKB-SubCell"/>
</dbReference>
<sequence length="236" mass="25789">MILLRPGLVPYGQALAWQLQLRQRLQEGRAHHPTGYLLCLEHPPVVTLGKRGRAEDIFGLDQLRDRGTQFFKIDRGGEATYHGPGQLVVYPVVRLDALGLGVVDLIRGLANSLSRALADFGLDADYDTDHPGLWTRTTPPRKIASVGMRVSGGVTTHGAAVNLINDLIPFSLFVPCGMPNAPVTRLLDHLDTPDGCNVEAFTERFLNHFAAFLDCQFEPLDLAPPPPEEAAPSMPL</sequence>
<gene>
    <name evidence="5 11" type="primary">lipB</name>
    <name evidence="11" type="ORF">DL240_19055</name>
</gene>
<dbReference type="GO" id="GO:0009249">
    <property type="term" value="P:protein lipoylation"/>
    <property type="evidence" value="ECO:0007669"/>
    <property type="project" value="InterPro"/>
</dbReference>
<keyword evidence="5" id="KW-0963">Cytoplasm</keyword>
<comment type="subcellular location">
    <subcellularLocation>
        <location evidence="5">Cytoplasm</location>
    </subcellularLocation>
</comment>
<evidence type="ECO:0000256" key="1">
    <source>
        <dbReference type="ARBA" id="ARBA00004821"/>
    </source>
</evidence>
<dbReference type="CDD" id="cd16444">
    <property type="entry name" value="LipB"/>
    <property type="match status" value="1"/>
</dbReference>
<dbReference type="EMBL" id="QHKO01000016">
    <property type="protein sequence ID" value="RAL20063.1"/>
    <property type="molecule type" value="Genomic_DNA"/>
</dbReference>
<proteinExistence type="inferred from homology"/>
<dbReference type="SUPFAM" id="SSF55681">
    <property type="entry name" value="Class II aaRS and biotin synthetases"/>
    <property type="match status" value="1"/>
</dbReference>
<dbReference type="PANTHER" id="PTHR10993:SF7">
    <property type="entry name" value="LIPOYLTRANSFERASE 2, MITOCHONDRIAL-RELATED"/>
    <property type="match status" value="1"/>
</dbReference>
<dbReference type="PANTHER" id="PTHR10993">
    <property type="entry name" value="OCTANOYLTRANSFERASE"/>
    <property type="match status" value="1"/>
</dbReference>
<comment type="pathway">
    <text evidence="1 5 6">Protein modification; protein lipoylation via endogenous pathway; protein N(6)-(lipoyl)lysine from octanoyl-[acyl-carrier-protein]: step 1/2.</text>
</comment>
<feature type="active site" description="Acyl-thioester intermediate" evidence="5 7">
    <location>
        <position position="176"/>
    </location>
</feature>
<protein>
    <recommendedName>
        <fullName evidence="5 6">Octanoyltransferase</fullName>
        <ecNumber evidence="5 6">2.3.1.181</ecNumber>
    </recommendedName>
    <alternativeName>
        <fullName evidence="5">Lipoate-protein ligase B</fullName>
    </alternativeName>
    <alternativeName>
        <fullName evidence="5">Lipoyl/octanoyl transferase</fullName>
    </alternativeName>
    <alternativeName>
        <fullName evidence="5">Octanoyl-[acyl-carrier-protein]-protein N-octanoyltransferase</fullName>
    </alternativeName>
</protein>
<keyword evidence="3 5" id="KW-0012">Acyltransferase</keyword>
<dbReference type="Pfam" id="PF21948">
    <property type="entry name" value="LplA-B_cat"/>
    <property type="match status" value="1"/>
</dbReference>
<evidence type="ECO:0000256" key="3">
    <source>
        <dbReference type="ARBA" id="ARBA00023315"/>
    </source>
</evidence>
<dbReference type="PIRSF" id="PIRSF016262">
    <property type="entry name" value="LPLase"/>
    <property type="match status" value="1"/>
</dbReference>
<evidence type="ECO:0000259" key="10">
    <source>
        <dbReference type="PROSITE" id="PS51733"/>
    </source>
</evidence>
<dbReference type="GO" id="GO:0033819">
    <property type="term" value="F:lipoyl(octanoyl) transferase activity"/>
    <property type="evidence" value="ECO:0007669"/>
    <property type="project" value="UniProtKB-EC"/>
</dbReference>
<dbReference type="HAMAP" id="MF_00013">
    <property type="entry name" value="LipB"/>
    <property type="match status" value="1"/>
</dbReference>
<dbReference type="AlphaFoldDB" id="A0A328C0Z2"/>
<feature type="binding site" evidence="5 8">
    <location>
        <begin position="158"/>
        <end position="160"/>
    </location>
    <ligand>
        <name>substrate</name>
    </ligand>
</feature>
<evidence type="ECO:0000256" key="9">
    <source>
        <dbReference type="PIRSR" id="PIRSR016262-3"/>
    </source>
</evidence>
<comment type="catalytic activity">
    <reaction evidence="5 6">
        <text>octanoyl-[ACP] + L-lysyl-[protein] = N(6)-octanoyl-L-lysyl-[protein] + holo-[ACP] + H(+)</text>
        <dbReference type="Rhea" id="RHEA:17665"/>
        <dbReference type="Rhea" id="RHEA-COMP:9636"/>
        <dbReference type="Rhea" id="RHEA-COMP:9685"/>
        <dbReference type="Rhea" id="RHEA-COMP:9752"/>
        <dbReference type="Rhea" id="RHEA-COMP:9928"/>
        <dbReference type="ChEBI" id="CHEBI:15378"/>
        <dbReference type="ChEBI" id="CHEBI:29969"/>
        <dbReference type="ChEBI" id="CHEBI:64479"/>
        <dbReference type="ChEBI" id="CHEBI:78463"/>
        <dbReference type="ChEBI" id="CHEBI:78809"/>
        <dbReference type="EC" id="2.3.1.181"/>
    </reaction>
</comment>
<comment type="miscellaneous">
    <text evidence="5">In the reaction, the free carboxyl group of octanoic acid is attached via an amide linkage to the epsilon-amino group of a specific lysine residue of lipoyl domains of lipoate-dependent enzymes.</text>
</comment>
<feature type="site" description="Lowers pKa of active site Cys" evidence="5 9">
    <location>
        <position position="142"/>
    </location>
</feature>
<evidence type="ECO:0000313" key="12">
    <source>
        <dbReference type="Proteomes" id="UP000249169"/>
    </source>
</evidence>
<dbReference type="InterPro" id="IPR004143">
    <property type="entry name" value="BPL_LPL_catalytic"/>
</dbReference>
<evidence type="ECO:0000256" key="5">
    <source>
        <dbReference type="HAMAP-Rule" id="MF_00013"/>
    </source>
</evidence>
<evidence type="ECO:0000256" key="6">
    <source>
        <dbReference type="PIRNR" id="PIRNR016262"/>
    </source>
</evidence>
<evidence type="ECO:0000313" key="11">
    <source>
        <dbReference type="EMBL" id="RAL20063.1"/>
    </source>
</evidence>
<organism evidence="11 12">
    <name type="scientific">Lujinxingia litoralis</name>
    <dbReference type="NCBI Taxonomy" id="2211119"/>
    <lineage>
        <taxon>Bacteria</taxon>
        <taxon>Deltaproteobacteria</taxon>
        <taxon>Bradymonadales</taxon>
        <taxon>Lujinxingiaceae</taxon>
        <taxon>Lujinxingia</taxon>
    </lineage>
</organism>
<feature type="binding site" evidence="5 8">
    <location>
        <begin position="75"/>
        <end position="82"/>
    </location>
    <ligand>
        <name>substrate</name>
    </ligand>
</feature>
<comment type="caution">
    <text evidence="11">The sequence shown here is derived from an EMBL/GenBank/DDBJ whole genome shotgun (WGS) entry which is preliminary data.</text>
</comment>
<keyword evidence="12" id="KW-1185">Reference proteome</keyword>
<accession>A0A328C0Z2</accession>
<name>A0A328C0Z2_9DELT</name>
<evidence type="ECO:0000256" key="7">
    <source>
        <dbReference type="PIRSR" id="PIRSR016262-1"/>
    </source>
</evidence>
<dbReference type="PROSITE" id="PS51733">
    <property type="entry name" value="BPL_LPL_CATALYTIC"/>
    <property type="match status" value="1"/>
</dbReference>
<dbReference type="InterPro" id="IPR000544">
    <property type="entry name" value="Octanoyltransferase"/>
</dbReference>
<evidence type="ECO:0000256" key="4">
    <source>
        <dbReference type="ARBA" id="ARBA00024732"/>
    </source>
</evidence>
<dbReference type="PROSITE" id="PS01313">
    <property type="entry name" value="LIPB"/>
    <property type="match status" value="1"/>
</dbReference>
<dbReference type="OrthoDB" id="9787061at2"/>
<dbReference type="RefSeq" id="WP_111731487.1">
    <property type="nucleotide sequence ID" value="NZ_QHKO01000016.1"/>
</dbReference>
<comment type="similarity">
    <text evidence="5 6">Belongs to the LipB family.</text>
</comment>
<dbReference type="Gene3D" id="3.30.930.10">
    <property type="entry name" value="Bira Bifunctional Protein, Domain 2"/>
    <property type="match status" value="1"/>
</dbReference>
<keyword evidence="2 5" id="KW-0808">Transferase</keyword>
<dbReference type="NCBIfam" id="TIGR00214">
    <property type="entry name" value="lipB"/>
    <property type="match status" value="1"/>
</dbReference>
<reference evidence="11 12" key="1">
    <citation type="submission" date="2018-05" db="EMBL/GenBank/DDBJ databases">
        <title>Lujinxingia marina gen. nov. sp. nov., a new facultative anaerobic member of the class Deltaproteobacteria, and proposal of Lujinxingaceae fam. nov.</title>
        <authorList>
            <person name="Li C.-M."/>
        </authorList>
    </citation>
    <scope>NUCLEOTIDE SEQUENCE [LARGE SCALE GENOMIC DNA]</scope>
    <source>
        <strain evidence="11 12">B210</strain>
    </source>
</reference>
<feature type="domain" description="BPL/LPL catalytic" evidence="10">
    <location>
        <begin position="31"/>
        <end position="217"/>
    </location>
</feature>
<dbReference type="InterPro" id="IPR020605">
    <property type="entry name" value="Octanoyltransferase_CS"/>
</dbReference>
<dbReference type="UniPathway" id="UPA00538">
    <property type="reaction ID" value="UER00592"/>
</dbReference>
<dbReference type="Proteomes" id="UP000249169">
    <property type="component" value="Unassembled WGS sequence"/>
</dbReference>
<dbReference type="InterPro" id="IPR045864">
    <property type="entry name" value="aa-tRNA-synth_II/BPL/LPL"/>
</dbReference>
<comment type="function">
    <text evidence="4 5 6">Catalyzes the transfer of endogenously produced octanoic acid from octanoyl-acyl-carrier-protein onto the lipoyl domains of lipoate-dependent enzymes. Lipoyl-ACP can also act as a substrate although octanoyl-ACP is likely to be the physiological substrate.</text>
</comment>
<evidence type="ECO:0000256" key="2">
    <source>
        <dbReference type="ARBA" id="ARBA00022679"/>
    </source>
</evidence>
<evidence type="ECO:0000256" key="8">
    <source>
        <dbReference type="PIRSR" id="PIRSR016262-2"/>
    </source>
</evidence>
<dbReference type="EC" id="2.3.1.181" evidence="5 6"/>
<feature type="binding site" evidence="5 8">
    <location>
        <begin position="145"/>
        <end position="147"/>
    </location>
    <ligand>
        <name>substrate</name>
    </ligand>
</feature>